<dbReference type="RefSeq" id="WP_146529442.1">
    <property type="nucleotide sequence ID" value="NZ_SJPV01000010.1"/>
</dbReference>
<dbReference type="GO" id="GO:0009044">
    <property type="term" value="F:xylan 1,4-beta-xylosidase activity"/>
    <property type="evidence" value="ECO:0007669"/>
    <property type="project" value="UniProtKB-EC"/>
</dbReference>
<dbReference type="OrthoDB" id="9776971at2"/>
<evidence type="ECO:0000256" key="3">
    <source>
        <dbReference type="ARBA" id="ARBA00023295"/>
    </source>
</evidence>
<sequence length="548" mass="62792" precursor="true">MKKIWCIGLLLAAVQVRADDVKEETIVSEKHVMTVEADNLVGDVYNLWNVRVINSISLWKDPVFLEKIPKISKHIKYINSIRCLGGKTGGSDEWFQEVDNQGEIICDFSGFIDYVKAQKAAGYIPWIVLDNVPQKMSSQPFNKYGNTSPPDDFDLWFRYVQKFLTALVDEFGLEEVSSWRYRVGTEPDLFPGHWSGTKEEYFKHYDYTVAALESIIKDPWIGPGNMLMWNGSQKGQKGGRWGFDILKHCAEGTNYYTGKIGTKIDYYSQSVYAMSPHPFLYEENMQKVRAELAKYPSIKDIDCEIHEYGELNECLSRGEAVSNTEFFAGLYAHTVDVAYRYNVRRIYNWDQHMGTIYGVEQIVPGLFDPWMNVMDCLAVMEGGQRVNVLKDAQKQLKFGTIAAWKNDDLYLLVYSHHDNAKQASENNIALTLVGDRIARENRWSIDEQLLDQHNGVFIHQLYKDIEAAGIPAKETKFYLQRNIGARYGEENMEGVIEVITKNLKKYQEMGEMKSVKAAEKIDTVNGIIELNLDFHGSALRFIRLSPAE</sequence>
<name>A0A5C6DBN4_9BACT</name>
<dbReference type="Gene3D" id="3.20.20.80">
    <property type="entry name" value="Glycosidases"/>
    <property type="match status" value="1"/>
</dbReference>
<keyword evidence="4" id="KW-0732">Signal</keyword>
<evidence type="ECO:0000256" key="4">
    <source>
        <dbReference type="SAM" id="SignalP"/>
    </source>
</evidence>
<evidence type="ECO:0000313" key="6">
    <source>
        <dbReference type="EMBL" id="TWU33187.1"/>
    </source>
</evidence>
<comment type="similarity">
    <text evidence="1">Belongs to the glycosyl hydrolase 39 family.</text>
</comment>
<feature type="domain" description="Glycosyl hydrolases family 39 N-terminal catalytic" evidence="5">
    <location>
        <begin position="121"/>
        <end position="436"/>
    </location>
</feature>
<reference evidence="6 7" key="1">
    <citation type="submission" date="2019-02" db="EMBL/GenBank/DDBJ databases">
        <title>Deep-cultivation of Planctomycetes and their phenomic and genomic characterization uncovers novel biology.</title>
        <authorList>
            <person name="Wiegand S."/>
            <person name="Jogler M."/>
            <person name="Boedeker C."/>
            <person name="Pinto D."/>
            <person name="Vollmers J."/>
            <person name="Rivas-Marin E."/>
            <person name="Kohn T."/>
            <person name="Peeters S.H."/>
            <person name="Heuer A."/>
            <person name="Rast P."/>
            <person name="Oberbeckmann S."/>
            <person name="Bunk B."/>
            <person name="Jeske O."/>
            <person name="Meyerdierks A."/>
            <person name="Storesund J.E."/>
            <person name="Kallscheuer N."/>
            <person name="Luecker S."/>
            <person name="Lage O.M."/>
            <person name="Pohl T."/>
            <person name="Merkel B.J."/>
            <person name="Hornburger P."/>
            <person name="Mueller R.-W."/>
            <person name="Bruemmer F."/>
            <person name="Labrenz M."/>
            <person name="Spormann A.M."/>
            <person name="Op Den Camp H."/>
            <person name="Overmann J."/>
            <person name="Amann R."/>
            <person name="Jetten M.S.M."/>
            <person name="Mascher T."/>
            <person name="Medema M.H."/>
            <person name="Devos D.P."/>
            <person name="Kaster A.-K."/>
            <person name="Ovreas L."/>
            <person name="Rohde M."/>
            <person name="Galperin M.Y."/>
            <person name="Jogler C."/>
        </authorList>
    </citation>
    <scope>NUCLEOTIDE SEQUENCE [LARGE SCALE GENOMIC DNA]</scope>
    <source>
        <strain evidence="6 7">Poly41</strain>
    </source>
</reference>
<dbReference type="SUPFAM" id="SSF51445">
    <property type="entry name" value="(Trans)glycosidases"/>
    <property type="match status" value="1"/>
</dbReference>
<gene>
    <name evidence="6" type="primary">xynB_4</name>
    <name evidence="6" type="ORF">Poly41_49390</name>
</gene>
<keyword evidence="7" id="KW-1185">Reference proteome</keyword>
<dbReference type="InterPro" id="IPR017853">
    <property type="entry name" value="GH"/>
</dbReference>
<keyword evidence="3 6" id="KW-0326">Glycosidase</keyword>
<dbReference type="Pfam" id="PF01229">
    <property type="entry name" value="Glyco_hydro_39"/>
    <property type="match status" value="1"/>
</dbReference>
<comment type="caution">
    <text evidence="6">The sequence shown here is derived from an EMBL/GenBank/DDBJ whole genome shotgun (WGS) entry which is preliminary data.</text>
</comment>
<proteinExistence type="inferred from homology"/>
<dbReference type="AlphaFoldDB" id="A0A5C6DBN4"/>
<dbReference type="Proteomes" id="UP000319143">
    <property type="component" value="Unassembled WGS sequence"/>
</dbReference>
<evidence type="ECO:0000256" key="1">
    <source>
        <dbReference type="ARBA" id="ARBA00008875"/>
    </source>
</evidence>
<organism evidence="6 7">
    <name type="scientific">Novipirellula artificiosorum</name>
    <dbReference type="NCBI Taxonomy" id="2528016"/>
    <lineage>
        <taxon>Bacteria</taxon>
        <taxon>Pseudomonadati</taxon>
        <taxon>Planctomycetota</taxon>
        <taxon>Planctomycetia</taxon>
        <taxon>Pirellulales</taxon>
        <taxon>Pirellulaceae</taxon>
        <taxon>Novipirellula</taxon>
    </lineage>
</organism>
<keyword evidence="2 6" id="KW-0378">Hydrolase</keyword>
<feature type="signal peptide" evidence="4">
    <location>
        <begin position="1"/>
        <end position="18"/>
    </location>
</feature>
<accession>A0A5C6DBN4</accession>
<feature type="chain" id="PRO_5022754460" evidence="4">
    <location>
        <begin position="19"/>
        <end position="548"/>
    </location>
</feature>
<evidence type="ECO:0000259" key="5">
    <source>
        <dbReference type="Pfam" id="PF01229"/>
    </source>
</evidence>
<evidence type="ECO:0000313" key="7">
    <source>
        <dbReference type="Proteomes" id="UP000319143"/>
    </source>
</evidence>
<protein>
    <submittedName>
        <fullName evidence="6">Beta-xylosidase</fullName>
        <ecNumber evidence="6">3.2.1.37</ecNumber>
    </submittedName>
</protein>
<dbReference type="EMBL" id="SJPV01000010">
    <property type="protein sequence ID" value="TWU33187.1"/>
    <property type="molecule type" value="Genomic_DNA"/>
</dbReference>
<dbReference type="InterPro" id="IPR049166">
    <property type="entry name" value="GH39_cat"/>
</dbReference>
<evidence type="ECO:0000256" key="2">
    <source>
        <dbReference type="ARBA" id="ARBA00022801"/>
    </source>
</evidence>
<dbReference type="EC" id="3.2.1.37" evidence="6"/>